<dbReference type="NCBIfam" id="TIGR04167">
    <property type="entry name" value="rSAM_SeCys"/>
    <property type="match status" value="1"/>
</dbReference>
<keyword evidence="2" id="KW-0949">S-adenosyl-L-methionine</keyword>
<dbReference type="AlphaFoldDB" id="Q0YQ17"/>
<evidence type="ECO:0000256" key="3">
    <source>
        <dbReference type="ARBA" id="ARBA00022723"/>
    </source>
</evidence>
<sequence>MVMANSPSPRHRQGVSTPAAQQVKLLEETECGIPPFAKRVAQSGNPPLRPAEIEVLQINTGYTCNLLCRHCHVDAGPDRREMMTRSTMEHCLEALKGSSITTVDITGGAPEMNPEFRWFIEKIRACLPEGKILVRSNLTLFTTSETYRALPHFLKEQRVNIIASLPCFTREVVDQVRGTGVFDRSIEALRVLNSLGYGREAGGLELNLVYNPSGHTLPGDQAALEEEYRKHLADEFGIVFSHLFTITNMPVSRFLNDLLESGEYCRYMTLLEKSYNPLAVEKMMCRTTVSVGWDGTLYDCDFNQMLHLPTRKPAPQHISEFSESRLRNRTITLGQHCYGCTAGAGSSCQGSLL</sequence>
<dbReference type="Pfam" id="PF04055">
    <property type="entry name" value="Radical_SAM"/>
    <property type="match status" value="1"/>
</dbReference>
<dbReference type="SFLD" id="SFLDG01067">
    <property type="entry name" value="SPASM/twitch_domain_containing"/>
    <property type="match status" value="1"/>
</dbReference>
<feature type="domain" description="Arsenosugar biosynthesis radical SAM protein ArsS-like C-terminal" evidence="7">
    <location>
        <begin position="217"/>
        <end position="351"/>
    </location>
</feature>
<evidence type="ECO:0000259" key="6">
    <source>
        <dbReference type="Pfam" id="PF04055"/>
    </source>
</evidence>
<keyword evidence="5" id="KW-0411">Iron-sulfur</keyword>
<comment type="caution">
    <text evidence="8">The sequence shown here is derived from an EMBL/GenBank/DDBJ whole genome shotgun (WGS) entry which is preliminary data.</text>
</comment>
<name>Q0YQ17_9CHLB</name>
<dbReference type="Proteomes" id="UP000004162">
    <property type="component" value="Unassembled WGS sequence"/>
</dbReference>
<gene>
    <name evidence="8" type="ORF">CferDRAFT_0316</name>
</gene>
<dbReference type="InterPro" id="IPR013785">
    <property type="entry name" value="Aldolase_TIM"/>
</dbReference>
<proteinExistence type="predicted"/>
<dbReference type="InterPro" id="IPR026351">
    <property type="entry name" value="rSAM_ArsS-like"/>
</dbReference>
<dbReference type="EMBL" id="AASE01000021">
    <property type="protein sequence ID" value="EAT58377.1"/>
    <property type="molecule type" value="Genomic_DNA"/>
</dbReference>
<evidence type="ECO:0000256" key="4">
    <source>
        <dbReference type="ARBA" id="ARBA00023004"/>
    </source>
</evidence>
<dbReference type="Pfam" id="PF12345">
    <property type="entry name" value="DUF3641"/>
    <property type="match status" value="1"/>
</dbReference>
<dbReference type="Gene3D" id="3.20.20.70">
    <property type="entry name" value="Aldolase class I"/>
    <property type="match status" value="1"/>
</dbReference>
<evidence type="ECO:0000313" key="9">
    <source>
        <dbReference type="Proteomes" id="UP000004162"/>
    </source>
</evidence>
<keyword evidence="3" id="KW-0479">Metal-binding</keyword>
<dbReference type="InterPro" id="IPR007197">
    <property type="entry name" value="rSAM"/>
</dbReference>
<protein>
    <submittedName>
        <fullName evidence="8">Radical SAM</fullName>
    </submittedName>
</protein>
<dbReference type="InterPro" id="IPR024521">
    <property type="entry name" value="ArsS-like_C"/>
</dbReference>
<dbReference type="SFLD" id="SFLDS00029">
    <property type="entry name" value="Radical_SAM"/>
    <property type="match status" value="1"/>
</dbReference>
<dbReference type="GO" id="GO:0003824">
    <property type="term" value="F:catalytic activity"/>
    <property type="evidence" value="ECO:0007669"/>
    <property type="project" value="InterPro"/>
</dbReference>
<keyword evidence="4" id="KW-0408">Iron</keyword>
<reference evidence="8 9" key="2">
    <citation type="submission" date="2006-07" db="EMBL/GenBank/DDBJ databases">
        <title>Sequencing of the draft genome and assembly of Chlorobium ferroxidans DSM 13031.</title>
        <authorList>
            <consortium name="US DOE Joint Genome Institute (JGI-PGF)"/>
            <person name="Copeland A."/>
            <person name="Lucas S."/>
            <person name="Lapidus A."/>
            <person name="Barry K."/>
            <person name="Glavina del Rio T."/>
            <person name="Dalin E."/>
            <person name="Tice H."/>
            <person name="Bruce D."/>
            <person name="Pitluck S."/>
            <person name="Richardson P."/>
        </authorList>
    </citation>
    <scope>NUCLEOTIDE SEQUENCE [LARGE SCALE GENOMIC DNA]</scope>
    <source>
        <strain evidence="8 9">DSM 13031</strain>
    </source>
</reference>
<reference evidence="8 9" key="1">
    <citation type="submission" date="2006-07" db="EMBL/GenBank/DDBJ databases">
        <title>Annotation of the draft genome assembly of Chlorobium ferroxidans DSM 13031.</title>
        <authorList>
            <consortium name="US DOE Joint Genome Institute (JGI-ORNL)"/>
            <person name="Larimer F."/>
            <person name="Land M."/>
            <person name="Hauser L."/>
        </authorList>
    </citation>
    <scope>NUCLEOTIDE SEQUENCE [LARGE SCALE GENOMIC DNA]</scope>
    <source>
        <strain evidence="8 9">DSM 13031</strain>
    </source>
</reference>
<dbReference type="GO" id="GO:0051536">
    <property type="term" value="F:iron-sulfur cluster binding"/>
    <property type="evidence" value="ECO:0007669"/>
    <property type="project" value="UniProtKB-KW"/>
</dbReference>
<dbReference type="GO" id="GO:0046872">
    <property type="term" value="F:metal ion binding"/>
    <property type="evidence" value="ECO:0007669"/>
    <property type="project" value="UniProtKB-KW"/>
</dbReference>
<dbReference type="InterPro" id="IPR058240">
    <property type="entry name" value="rSAM_sf"/>
</dbReference>
<evidence type="ECO:0000259" key="7">
    <source>
        <dbReference type="Pfam" id="PF12345"/>
    </source>
</evidence>
<dbReference type="SUPFAM" id="SSF102114">
    <property type="entry name" value="Radical SAM enzymes"/>
    <property type="match status" value="1"/>
</dbReference>
<comment type="cofactor">
    <cofactor evidence="1">
        <name>[4Fe-4S] cluster</name>
        <dbReference type="ChEBI" id="CHEBI:49883"/>
    </cofactor>
</comment>
<keyword evidence="9" id="KW-1185">Reference proteome</keyword>
<dbReference type="PANTHER" id="PTHR43728">
    <property type="entry name" value="SLR0304 PROTEIN"/>
    <property type="match status" value="1"/>
</dbReference>
<evidence type="ECO:0000256" key="1">
    <source>
        <dbReference type="ARBA" id="ARBA00001966"/>
    </source>
</evidence>
<evidence type="ECO:0000256" key="5">
    <source>
        <dbReference type="ARBA" id="ARBA00023014"/>
    </source>
</evidence>
<dbReference type="PANTHER" id="PTHR43728:SF1">
    <property type="entry name" value="FE-S OXIDOREDUCTASE"/>
    <property type="match status" value="1"/>
</dbReference>
<accession>Q0YQ17</accession>
<feature type="domain" description="Radical SAM core" evidence="6">
    <location>
        <begin position="58"/>
        <end position="198"/>
    </location>
</feature>
<evidence type="ECO:0000256" key="2">
    <source>
        <dbReference type="ARBA" id="ARBA00022691"/>
    </source>
</evidence>
<organism evidence="8 9">
    <name type="scientific">Chlorobium ferrooxidans DSM 13031</name>
    <dbReference type="NCBI Taxonomy" id="377431"/>
    <lineage>
        <taxon>Bacteria</taxon>
        <taxon>Pseudomonadati</taxon>
        <taxon>Chlorobiota</taxon>
        <taxon>Chlorobiia</taxon>
        <taxon>Chlorobiales</taxon>
        <taxon>Chlorobiaceae</taxon>
        <taxon>Chlorobium/Pelodictyon group</taxon>
        <taxon>Chlorobium</taxon>
    </lineage>
</organism>
<dbReference type="CDD" id="cd01335">
    <property type="entry name" value="Radical_SAM"/>
    <property type="match status" value="1"/>
</dbReference>
<evidence type="ECO:0000313" key="8">
    <source>
        <dbReference type="EMBL" id="EAT58377.1"/>
    </source>
</evidence>